<protein>
    <recommendedName>
        <fullName evidence="4">Linker for activation of T-cells family member 2</fullName>
    </recommendedName>
</protein>
<evidence type="ECO:0008006" key="4">
    <source>
        <dbReference type="Google" id="ProtNLM"/>
    </source>
</evidence>
<dbReference type="PANTHER" id="PTHR15646">
    <property type="entry name" value="LINKER FOR ACTIVATION OF T-CELLS FAMILY MEMBER 2"/>
    <property type="match status" value="1"/>
</dbReference>
<keyword evidence="3" id="KW-1185">Reference proteome</keyword>
<dbReference type="GO" id="GO:0050853">
    <property type="term" value="P:B cell receptor signaling pathway"/>
    <property type="evidence" value="ECO:0007669"/>
    <property type="project" value="TreeGrafter"/>
</dbReference>
<dbReference type="GO" id="GO:0005886">
    <property type="term" value="C:plasma membrane"/>
    <property type="evidence" value="ECO:0007669"/>
    <property type="project" value="TreeGrafter"/>
</dbReference>
<evidence type="ECO:0000256" key="1">
    <source>
        <dbReference type="SAM" id="MobiDB-lite"/>
    </source>
</evidence>
<dbReference type="GO" id="GO:0019722">
    <property type="term" value="P:calcium-mediated signaling"/>
    <property type="evidence" value="ECO:0007669"/>
    <property type="project" value="TreeGrafter"/>
</dbReference>
<dbReference type="InterPro" id="IPR031428">
    <property type="entry name" value="LAT2"/>
</dbReference>
<proteinExistence type="predicted"/>
<evidence type="ECO:0000313" key="2">
    <source>
        <dbReference type="EMBL" id="OPJ78788.1"/>
    </source>
</evidence>
<comment type="caution">
    <text evidence="2">The sequence shown here is derived from an EMBL/GenBank/DDBJ whole genome shotgun (WGS) entry which is preliminary data.</text>
</comment>
<organism evidence="2 3">
    <name type="scientific">Patagioenas fasciata monilis</name>
    <dbReference type="NCBI Taxonomy" id="372326"/>
    <lineage>
        <taxon>Eukaryota</taxon>
        <taxon>Metazoa</taxon>
        <taxon>Chordata</taxon>
        <taxon>Craniata</taxon>
        <taxon>Vertebrata</taxon>
        <taxon>Euteleostomi</taxon>
        <taxon>Archelosauria</taxon>
        <taxon>Archosauria</taxon>
        <taxon>Dinosauria</taxon>
        <taxon>Saurischia</taxon>
        <taxon>Theropoda</taxon>
        <taxon>Coelurosauria</taxon>
        <taxon>Aves</taxon>
        <taxon>Neognathae</taxon>
        <taxon>Neoaves</taxon>
        <taxon>Columbimorphae</taxon>
        <taxon>Columbiformes</taxon>
        <taxon>Columbidae</taxon>
        <taxon>Patagioenas</taxon>
    </lineage>
</organism>
<dbReference type="EMBL" id="LSYS01005108">
    <property type="protein sequence ID" value="OPJ78788.1"/>
    <property type="molecule type" value="Genomic_DNA"/>
</dbReference>
<accession>A0A1V4K2U5</accession>
<reference evidence="2 3" key="1">
    <citation type="submission" date="2016-02" db="EMBL/GenBank/DDBJ databases">
        <title>Band-tailed pigeon sequencing and assembly.</title>
        <authorList>
            <person name="Soares A.E."/>
            <person name="Novak B.J."/>
            <person name="Rice E.S."/>
            <person name="O'Connell B."/>
            <person name="Chang D."/>
            <person name="Weber S."/>
            <person name="Shapiro B."/>
        </authorList>
    </citation>
    <scope>NUCLEOTIDE SEQUENCE [LARGE SCALE GENOMIC DNA]</scope>
    <source>
        <strain evidence="2">BTP2013</strain>
        <tissue evidence="2">Blood</tissue>
    </source>
</reference>
<feature type="region of interest" description="Disordered" evidence="1">
    <location>
        <begin position="156"/>
        <end position="185"/>
    </location>
</feature>
<dbReference type="Pfam" id="PF15703">
    <property type="entry name" value="LAT2"/>
    <property type="match status" value="1"/>
</dbReference>
<evidence type="ECO:0000313" key="3">
    <source>
        <dbReference type="Proteomes" id="UP000190648"/>
    </source>
</evidence>
<dbReference type="Proteomes" id="UP000190648">
    <property type="component" value="Unassembled WGS sequence"/>
</dbReference>
<dbReference type="GO" id="GO:0042113">
    <property type="term" value="P:B cell activation"/>
    <property type="evidence" value="ECO:0007669"/>
    <property type="project" value="InterPro"/>
</dbReference>
<sequence>MLLGAIVSLCVKCQLSATKREKQQSERRSQFESQQGFEVIRSYSTTTRRLEQIKEPENFSIARNITKELGASRHAGYEDCLRGDTAYVEPIALDYYNHARFFTPPNEKEEDSHSYQNVIIGVSHSCDPVTDDSADYENSTAIHIWKLQQAEALQTESLDDEPDYVNATPAADPVPLSKQSVLHKV</sequence>
<dbReference type="OrthoDB" id="9447847at2759"/>
<name>A0A1V4K2U5_PATFA</name>
<gene>
    <name evidence="2" type="ORF">AV530_003544</name>
</gene>
<dbReference type="AlphaFoldDB" id="A0A1V4K2U5"/>
<dbReference type="PANTHER" id="PTHR15646:SF5">
    <property type="entry name" value="LINKER FOR ACTIVATION OF T-CELLS FAMILY MEMBER 2"/>
    <property type="match status" value="1"/>
</dbReference>